<reference evidence="5 6" key="1">
    <citation type="submission" date="2016-10" db="EMBL/GenBank/DDBJ databases">
        <authorList>
            <person name="de Groot N.N."/>
        </authorList>
    </citation>
    <scope>NUCLEOTIDE SEQUENCE [LARGE SCALE GENOMIC DNA]</scope>
    <source>
        <strain evidence="5 6">DSM 13760</strain>
    </source>
</reference>
<dbReference type="Gene3D" id="3.10.105.10">
    <property type="entry name" value="Dipeptide-binding Protein, Domain 3"/>
    <property type="match status" value="1"/>
</dbReference>
<dbReference type="Proteomes" id="UP000198948">
    <property type="component" value="Unassembled WGS sequence"/>
</dbReference>
<comment type="similarity">
    <text evidence="1">Belongs to the bacterial solute-binding protein 5 family.</text>
</comment>
<dbReference type="AlphaFoldDB" id="A0A1H9RBQ4"/>
<dbReference type="PANTHER" id="PTHR30290:SF9">
    <property type="entry name" value="OLIGOPEPTIDE-BINDING PROTEIN APPA"/>
    <property type="match status" value="1"/>
</dbReference>
<name>A0A1H9RBQ4_9LACT</name>
<dbReference type="InterPro" id="IPR000914">
    <property type="entry name" value="SBP_5_dom"/>
</dbReference>
<dbReference type="OrthoDB" id="9796817at2"/>
<evidence type="ECO:0000313" key="5">
    <source>
        <dbReference type="EMBL" id="SER70088.1"/>
    </source>
</evidence>
<proteinExistence type="inferred from homology"/>
<accession>A0A1H9RBQ4</accession>
<keyword evidence="3" id="KW-0732">Signal</keyword>
<keyword evidence="6" id="KW-1185">Reference proteome</keyword>
<organism evidence="5 6">
    <name type="scientific">Isobaculum melis</name>
    <dbReference type="NCBI Taxonomy" id="142588"/>
    <lineage>
        <taxon>Bacteria</taxon>
        <taxon>Bacillati</taxon>
        <taxon>Bacillota</taxon>
        <taxon>Bacilli</taxon>
        <taxon>Lactobacillales</taxon>
        <taxon>Carnobacteriaceae</taxon>
        <taxon>Isobaculum</taxon>
    </lineage>
</organism>
<dbReference type="InterPro" id="IPR030678">
    <property type="entry name" value="Peptide/Ni-bd"/>
</dbReference>
<evidence type="ECO:0000256" key="2">
    <source>
        <dbReference type="ARBA" id="ARBA00022448"/>
    </source>
</evidence>
<dbReference type="PANTHER" id="PTHR30290">
    <property type="entry name" value="PERIPLASMIC BINDING COMPONENT OF ABC TRANSPORTER"/>
    <property type="match status" value="1"/>
</dbReference>
<dbReference type="GO" id="GO:1904680">
    <property type="term" value="F:peptide transmembrane transporter activity"/>
    <property type="evidence" value="ECO:0007669"/>
    <property type="project" value="TreeGrafter"/>
</dbReference>
<dbReference type="Pfam" id="PF00496">
    <property type="entry name" value="SBP_bac_5"/>
    <property type="match status" value="1"/>
</dbReference>
<dbReference type="GO" id="GO:0042597">
    <property type="term" value="C:periplasmic space"/>
    <property type="evidence" value="ECO:0007669"/>
    <property type="project" value="UniProtKB-ARBA"/>
</dbReference>
<evidence type="ECO:0000256" key="1">
    <source>
        <dbReference type="ARBA" id="ARBA00005695"/>
    </source>
</evidence>
<keyword evidence="2" id="KW-0813">Transport</keyword>
<dbReference type="EMBL" id="FOHA01000003">
    <property type="protein sequence ID" value="SER70088.1"/>
    <property type="molecule type" value="Genomic_DNA"/>
</dbReference>
<dbReference type="PROSITE" id="PS51257">
    <property type="entry name" value="PROKAR_LIPOPROTEIN"/>
    <property type="match status" value="1"/>
</dbReference>
<feature type="domain" description="Solute-binding protein family 5" evidence="4">
    <location>
        <begin position="108"/>
        <end position="504"/>
    </location>
</feature>
<gene>
    <name evidence="5" type="ORF">SAMN04488559_103177</name>
</gene>
<dbReference type="STRING" id="142588.SAMN04488559_103177"/>
<dbReference type="GO" id="GO:0015833">
    <property type="term" value="P:peptide transport"/>
    <property type="evidence" value="ECO:0007669"/>
    <property type="project" value="TreeGrafter"/>
</dbReference>
<sequence length="597" mass="66563">MKKIGKKAIVALLSTTLILTGCGGGNKDGKKEDTKNVDEAEKNKFSTIVENDEKAIEGGTLQAVIATESAFKGVFSNEFQEDAFDSQLNDIALGALFTTDADFNITNDGAASLELDKEAKKATIKINDNVKWSDGEPLKAEDLIYSYEVIGHKDYTGVRYNADMTNIIGMEEYHNGKADTISGIKTISDKEIEISFEEVSPSLLVAGGGIWNSAMPKHYLKDVAIKDLQSSDKIRKNPVGFGPFVITNVVPGESIEYLPNEYYYKGKPKLDKIILNRAIPTAVVEGLKGGKYDVAILMPTEIYPTYADLENVTVLGREDFAYSYLGFKQGKWDSEKDEVVTDPKAKMADVKLRQAMGYAIDKKAIGQEYYSNLRVEATSLIPQLFKDFQNDDIKGFPYDPEKAEKLLDEAGYKDVDGDGIREDKDGKPLEIKFLSRSNGEEAEALSEYMMQEWEAIGLKVTLSSGRLVEFNSFYDKIKADDPDVDVYFGAWSVGSDPTPTGLYGRDAAFNYTRFASKELDTLLKNIASSKSFDLEYKNNAFKEWQEYMMDEAVVVPMLNYYEVLPVNKRVKGLDWSRGGTNSLSWEKIELTAEEPLK</sequence>
<dbReference type="InterPro" id="IPR039424">
    <property type="entry name" value="SBP_5"/>
</dbReference>
<evidence type="ECO:0000313" key="6">
    <source>
        <dbReference type="Proteomes" id="UP000198948"/>
    </source>
</evidence>
<dbReference type="CDD" id="cd08510">
    <property type="entry name" value="PBP2_Lactococcal_OppA_like"/>
    <property type="match status" value="1"/>
</dbReference>
<dbReference type="Gene3D" id="3.40.190.10">
    <property type="entry name" value="Periplasmic binding protein-like II"/>
    <property type="match status" value="1"/>
</dbReference>
<dbReference type="GO" id="GO:0043190">
    <property type="term" value="C:ATP-binding cassette (ABC) transporter complex"/>
    <property type="evidence" value="ECO:0007669"/>
    <property type="project" value="InterPro"/>
</dbReference>
<dbReference type="SUPFAM" id="SSF53850">
    <property type="entry name" value="Periplasmic binding protein-like II"/>
    <property type="match status" value="1"/>
</dbReference>
<evidence type="ECO:0000259" key="4">
    <source>
        <dbReference type="Pfam" id="PF00496"/>
    </source>
</evidence>
<evidence type="ECO:0000256" key="3">
    <source>
        <dbReference type="ARBA" id="ARBA00022729"/>
    </source>
</evidence>
<protein>
    <submittedName>
        <fullName evidence="5">Peptide/nickel transport system substrate-binding protein</fullName>
    </submittedName>
</protein>
<dbReference type="PIRSF" id="PIRSF002741">
    <property type="entry name" value="MppA"/>
    <property type="match status" value="1"/>
</dbReference>